<feature type="domain" description="Disease resistance N-terminal" evidence="8">
    <location>
        <begin position="5"/>
        <end position="89"/>
    </location>
</feature>
<accession>M7ZEI3</accession>
<dbReference type="FunFam" id="3.40.50.300:FF:001091">
    <property type="entry name" value="Probable disease resistance protein At1g61300"/>
    <property type="match status" value="1"/>
</dbReference>
<dbReference type="GO" id="GO:0009626">
    <property type="term" value="P:plant-type hypersensitive response"/>
    <property type="evidence" value="ECO:0007669"/>
    <property type="project" value="UniProtKB-ARBA"/>
</dbReference>
<dbReference type="Gene3D" id="1.10.8.430">
    <property type="entry name" value="Helical domain of apoptotic protease-activating factors"/>
    <property type="match status" value="1"/>
</dbReference>
<dbReference type="Pfam" id="PF23598">
    <property type="entry name" value="LRR_14"/>
    <property type="match status" value="1"/>
</dbReference>
<dbReference type="Gene3D" id="1.20.5.4130">
    <property type="match status" value="1"/>
</dbReference>
<dbReference type="GO" id="GO:0002758">
    <property type="term" value="P:innate immune response-activating signaling pathway"/>
    <property type="evidence" value="ECO:0007669"/>
    <property type="project" value="UniProtKB-ARBA"/>
</dbReference>
<evidence type="ECO:0000259" key="10">
    <source>
        <dbReference type="Pfam" id="PF23598"/>
    </source>
</evidence>
<evidence type="ECO:0000259" key="9">
    <source>
        <dbReference type="Pfam" id="PF23559"/>
    </source>
</evidence>
<dbReference type="InterPro" id="IPR032675">
    <property type="entry name" value="LRR_dom_sf"/>
</dbReference>
<dbReference type="FunFam" id="1.10.10.10:FF:000322">
    <property type="entry name" value="Probable disease resistance protein At1g63360"/>
    <property type="match status" value="1"/>
</dbReference>
<organism evidence="11">
    <name type="scientific">Triticum urartu</name>
    <name type="common">Red wild einkorn</name>
    <name type="synonym">Crithodium urartu</name>
    <dbReference type="NCBI Taxonomy" id="4572"/>
    <lineage>
        <taxon>Eukaryota</taxon>
        <taxon>Viridiplantae</taxon>
        <taxon>Streptophyta</taxon>
        <taxon>Embryophyta</taxon>
        <taxon>Tracheophyta</taxon>
        <taxon>Spermatophyta</taxon>
        <taxon>Magnoliopsida</taxon>
        <taxon>Liliopsida</taxon>
        <taxon>Poales</taxon>
        <taxon>Poaceae</taxon>
        <taxon>BOP clade</taxon>
        <taxon>Pooideae</taxon>
        <taxon>Triticodae</taxon>
        <taxon>Triticeae</taxon>
        <taxon>Triticinae</taxon>
        <taxon>Triticum</taxon>
    </lineage>
</organism>
<keyword evidence="2" id="KW-0433">Leucine-rich repeat</keyword>
<evidence type="ECO:0000256" key="4">
    <source>
        <dbReference type="ARBA" id="ARBA00022741"/>
    </source>
</evidence>
<evidence type="ECO:0000256" key="5">
    <source>
        <dbReference type="ARBA" id="ARBA00022821"/>
    </source>
</evidence>
<dbReference type="OMA" id="YVGNLYH"/>
<dbReference type="Gene3D" id="3.80.10.10">
    <property type="entry name" value="Ribonuclease Inhibitor"/>
    <property type="match status" value="1"/>
</dbReference>
<dbReference type="PANTHER" id="PTHR23155">
    <property type="entry name" value="DISEASE RESISTANCE PROTEIN RP"/>
    <property type="match status" value="1"/>
</dbReference>
<evidence type="ECO:0000256" key="6">
    <source>
        <dbReference type="ARBA" id="ARBA00023054"/>
    </source>
</evidence>
<dbReference type="AlphaFoldDB" id="M7ZEI3"/>
<proteinExistence type="inferred from homology"/>
<dbReference type="STRING" id="4572.M7ZEI3"/>
<dbReference type="InterPro" id="IPR038005">
    <property type="entry name" value="RX-like_CC"/>
</dbReference>
<dbReference type="eggNOG" id="KOG4658">
    <property type="taxonomic scope" value="Eukaryota"/>
</dbReference>
<evidence type="ECO:0000256" key="1">
    <source>
        <dbReference type="ARBA" id="ARBA00008894"/>
    </source>
</evidence>
<evidence type="ECO:0000256" key="2">
    <source>
        <dbReference type="ARBA" id="ARBA00022614"/>
    </source>
</evidence>
<keyword evidence="4" id="KW-0547">Nucleotide-binding</keyword>
<dbReference type="GO" id="GO:0043531">
    <property type="term" value="F:ADP binding"/>
    <property type="evidence" value="ECO:0007669"/>
    <property type="project" value="InterPro"/>
</dbReference>
<comment type="similarity">
    <text evidence="1">Belongs to the disease resistance NB-LRR family.</text>
</comment>
<dbReference type="InterPro" id="IPR036388">
    <property type="entry name" value="WH-like_DNA-bd_sf"/>
</dbReference>
<dbReference type="GO" id="GO:0042742">
    <property type="term" value="P:defense response to bacterium"/>
    <property type="evidence" value="ECO:0007669"/>
    <property type="project" value="UniProtKB-ARBA"/>
</dbReference>
<dbReference type="InterPro" id="IPR042197">
    <property type="entry name" value="Apaf_helical"/>
</dbReference>
<dbReference type="CDD" id="cd14798">
    <property type="entry name" value="RX-CC_like"/>
    <property type="match status" value="1"/>
</dbReference>
<keyword evidence="5" id="KW-0611">Plant defense</keyword>
<dbReference type="InterPro" id="IPR002182">
    <property type="entry name" value="NB-ARC"/>
</dbReference>
<feature type="domain" description="Disease resistance R13L4/SHOC-2-like LRR" evidence="10">
    <location>
        <begin position="564"/>
        <end position="922"/>
    </location>
</feature>
<dbReference type="SUPFAM" id="SSF52540">
    <property type="entry name" value="P-loop containing nucleoside triphosphate hydrolases"/>
    <property type="match status" value="1"/>
</dbReference>
<feature type="domain" description="Disease resistance protein winged helix" evidence="9">
    <location>
        <begin position="441"/>
        <end position="512"/>
    </location>
</feature>
<protein>
    <submittedName>
        <fullName evidence="11">Putative disease resistance RPP13-like protein 3</fullName>
    </submittedName>
</protein>
<dbReference type="InterPro" id="IPR058922">
    <property type="entry name" value="WHD_DRP"/>
</dbReference>
<dbReference type="SUPFAM" id="SSF52058">
    <property type="entry name" value="L domain-like"/>
    <property type="match status" value="1"/>
</dbReference>
<sequence length="976" mass="110889">MEAAMIPLIKKLGGLLIDEYKLEKRVSKRVKSLITELEMMHAVLRKIGTKPPEQFDEQVLIWAGKVRDLSYHMEDAVDSFIVRVVEDGHDHGSTNMKNKVKKFLKKTTKLFTKGKALHQISGDIEEAQRLAKELGDLRQRYMIDVQAKGNGDAIDPRLKAVYKDVTELVGIDHLRDELIKKLCDCDERSKDQLRTMSIVGFGGLGKTTLAKAVYDKIKVQFDSVAFVSVSRNPDMAKIFKKVLYELDKSKYATINEAARDHEQLIDELRKFLHDKRYLIVIDDMWDEETWELIKCAFADNCLGSLVMITTRIGSISNACCSSADDIIYQMKPLTDDDSKRLFYKRIFPQGSKCPAELEPVSREILKKCGGVPLAIITIASMLASYGPDQQIKPKYHWDNILGSIGRGLAEGGSAKEMQRILSISYYDLPSHLKTCLLYLSVFPEDFEIRRDRLIWMWIAEGFVQGGKQETRLFELGESYFNELTNRNLIQPIHVDAAGRARGCRVHDMVLDLLCSLSSEQNFATILDGTQQSKPISHRKSHRLSFQNSMSEPTTNLVDAKSMPKVRSIVLFRTYIDLIQTISCFQVLRVLDLEGCELGRNHHHIDLSYIENLLHLRYLGLRNTFVRELPVEIGKLQFLETLDLAGNGSSVEPIPSSVVRLRRLIFLNPGNAELPVGIGSMTSLEELTGKLVDVKELGQLVELRVLHLIWNGKDESVCNSLVVSLGNLRKMQNLKIHNLSPASFDVSWDSWVPNPQLQYLWFKGWTTTLPRWVNSSSFPLLSSMHVSVDRVRPEVDIQILGKLPALCFLWLWVNKSQHTCVETFVIGANAFPCLRVCQFWHFLTGPSMFPRGAMPMLEFLQFEARASDIVRGDLDVGMGHLPSLRHVTVELWLEKDNSSVKCKEEADAVLRHAAHTHPNRPTLHIVEDHVGLIRFLQTIHMLIPFSSQILIAINDDNDVAPVKLRLLFGFFYQVGRT</sequence>
<dbReference type="Pfam" id="PF18052">
    <property type="entry name" value="Rx_N"/>
    <property type="match status" value="1"/>
</dbReference>
<dbReference type="InterPro" id="IPR041118">
    <property type="entry name" value="Rx_N"/>
</dbReference>
<evidence type="ECO:0000256" key="3">
    <source>
        <dbReference type="ARBA" id="ARBA00022737"/>
    </source>
</evidence>
<dbReference type="Gene3D" id="1.10.10.10">
    <property type="entry name" value="Winged helix-like DNA-binding domain superfamily/Winged helix DNA-binding domain"/>
    <property type="match status" value="1"/>
</dbReference>
<dbReference type="PRINTS" id="PR00364">
    <property type="entry name" value="DISEASERSIST"/>
</dbReference>
<dbReference type="InterPro" id="IPR044974">
    <property type="entry name" value="Disease_R_plants"/>
</dbReference>
<dbReference type="InterPro" id="IPR027417">
    <property type="entry name" value="P-loop_NTPase"/>
</dbReference>
<evidence type="ECO:0000313" key="11">
    <source>
        <dbReference type="EMBL" id="EMS58482.1"/>
    </source>
</evidence>
<dbReference type="InterPro" id="IPR055414">
    <property type="entry name" value="LRR_R13L4/SHOC2-like"/>
</dbReference>
<keyword evidence="6" id="KW-0175">Coiled coil</keyword>
<name>M7ZEI3_TRIUA</name>
<dbReference type="Pfam" id="PF00931">
    <property type="entry name" value="NB-ARC"/>
    <property type="match status" value="1"/>
</dbReference>
<dbReference type="EMBL" id="KD132039">
    <property type="protein sequence ID" value="EMS58482.1"/>
    <property type="molecule type" value="Genomic_DNA"/>
</dbReference>
<dbReference type="Pfam" id="PF23559">
    <property type="entry name" value="WHD_DRP"/>
    <property type="match status" value="1"/>
</dbReference>
<evidence type="ECO:0000259" key="7">
    <source>
        <dbReference type="Pfam" id="PF00931"/>
    </source>
</evidence>
<dbReference type="PANTHER" id="PTHR23155:SF1116">
    <property type="entry name" value="OS12G0273300 PROTEIN"/>
    <property type="match status" value="1"/>
</dbReference>
<reference evidence="11" key="1">
    <citation type="journal article" date="2013" name="Nature">
        <title>Draft genome of the wheat A-genome progenitor Triticum urartu.</title>
        <authorList>
            <person name="Ling H.Q."/>
            <person name="Zhao S."/>
            <person name="Liu D."/>
            <person name="Wang J."/>
            <person name="Sun H."/>
            <person name="Zhang C."/>
            <person name="Fan H."/>
            <person name="Li D."/>
            <person name="Dong L."/>
            <person name="Tao Y."/>
            <person name="Gao C."/>
            <person name="Wu H."/>
            <person name="Li Y."/>
            <person name="Cui Y."/>
            <person name="Guo X."/>
            <person name="Zheng S."/>
            <person name="Wang B."/>
            <person name="Yu K."/>
            <person name="Liang Q."/>
            <person name="Yang W."/>
            <person name="Lou X."/>
            <person name="Chen J."/>
            <person name="Feng M."/>
            <person name="Jian J."/>
            <person name="Zhang X."/>
            <person name="Luo G."/>
            <person name="Jiang Y."/>
            <person name="Liu J."/>
            <person name="Wang Z."/>
            <person name="Sha Y."/>
            <person name="Zhang B."/>
            <person name="Wu H."/>
            <person name="Tang D."/>
            <person name="Shen Q."/>
            <person name="Xue P."/>
            <person name="Zou S."/>
            <person name="Wang X."/>
            <person name="Liu X."/>
            <person name="Wang F."/>
            <person name="Yang Y."/>
            <person name="An X."/>
            <person name="Dong Z."/>
            <person name="Zhang K."/>
            <person name="Zhang X."/>
            <person name="Luo M.C."/>
            <person name="Dvorak J."/>
            <person name="Tong Y."/>
            <person name="Wang J."/>
            <person name="Yang H."/>
            <person name="Li Z."/>
            <person name="Wang D."/>
            <person name="Zhang A."/>
            <person name="Wang J."/>
        </authorList>
    </citation>
    <scope>NUCLEOTIDE SEQUENCE</scope>
</reference>
<dbReference type="Gene3D" id="3.40.50.300">
    <property type="entry name" value="P-loop containing nucleotide triphosphate hydrolases"/>
    <property type="match status" value="1"/>
</dbReference>
<gene>
    <name evidence="11" type="ORF">TRIUR3_14499</name>
</gene>
<evidence type="ECO:0000259" key="8">
    <source>
        <dbReference type="Pfam" id="PF18052"/>
    </source>
</evidence>
<keyword evidence="3" id="KW-0677">Repeat</keyword>
<feature type="domain" description="NB-ARC" evidence="7">
    <location>
        <begin position="176"/>
        <end position="349"/>
    </location>
</feature>